<evidence type="ECO:0000313" key="2">
    <source>
        <dbReference type="EMBL" id="SFS32880.1"/>
    </source>
</evidence>
<dbReference type="EMBL" id="FPAB01000001">
    <property type="protein sequence ID" value="SFS32880.1"/>
    <property type="molecule type" value="Genomic_DNA"/>
</dbReference>
<dbReference type="AlphaFoldDB" id="A0A1I6NYD9"/>
<sequence>MTPRRGPARQPKIAESATTARMSTSAALTIRVRVLVFTRPKVAQPGRPPASGQDASVA</sequence>
<proteinExistence type="predicted"/>
<keyword evidence="3" id="KW-1185">Reference proteome</keyword>
<feature type="region of interest" description="Disordered" evidence="1">
    <location>
        <begin position="1"/>
        <end position="22"/>
    </location>
</feature>
<protein>
    <submittedName>
        <fullName evidence="2">Uncharacterized protein</fullName>
    </submittedName>
</protein>
<gene>
    <name evidence="2" type="ORF">SAMN05444716_101137</name>
</gene>
<reference evidence="3" key="1">
    <citation type="submission" date="2016-10" db="EMBL/GenBank/DDBJ databases">
        <authorList>
            <person name="Varghese N."/>
            <person name="Submissions S."/>
        </authorList>
    </citation>
    <scope>NUCLEOTIDE SEQUENCE [LARGE SCALE GENOMIC DNA]</scope>
    <source>
        <strain evidence="3">CGMCC 4.7047</strain>
    </source>
</reference>
<organism evidence="2 3">
    <name type="scientific">Streptomyces harbinensis</name>
    <dbReference type="NCBI Taxonomy" id="1176198"/>
    <lineage>
        <taxon>Bacteria</taxon>
        <taxon>Bacillati</taxon>
        <taxon>Actinomycetota</taxon>
        <taxon>Actinomycetes</taxon>
        <taxon>Kitasatosporales</taxon>
        <taxon>Streptomycetaceae</taxon>
        <taxon>Streptomyces</taxon>
    </lineage>
</organism>
<accession>A0A1I6NYD9</accession>
<dbReference type="Proteomes" id="UP000198873">
    <property type="component" value="Unassembled WGS sequence"/>
</dbReference>
<name>A0A1I6NYD9_9ACTN</name>
<evidence type="ECO:0000313" key="3">
    <source>
        <dbReference type="Proteomes" id="UP000198873"/>
    </source>
</evidence>
<evidence type="ECO:0000256" key="1">
    <source>
        <dbReference type="SAM" id="MobiDB-lite"/>
    </source>
</evidence>